<feature type="non-terminal residue" evidence="2">
    <location>
        <position position="183"/>
    </location>
</feature>
<reference evidence="2" key="1">
    <citation type="submission" date="2013-08" db="EMBL/GenBank/DDBJ databases">
        <authorList>
            <person name="Mendez C."/>
            <person name="Richter M."/>
            <person name="Ferrer M."/>
            <person name="Sanchez J."/>
        </authorList>
    </citation>
    <scope>NUCLEOTIDE SEQUENCE</scope>
</reference>
<sequence>MKENRLLNYTYNDRSPARRVVESMVRVHAPNEVWEMDIKYIYIQGANRTAYLFAIIDCFSREVVGKYLGYHCTSQDVKKTIDFSFLERGIQAISRVRIRSDNGTQFVSRIVELFLSSSQIEHERIHPATPKEDAHIESFNSILEKEVIRRFEFLSFENAESTIERFIAFYNNERLHSAIDYRT</sequence>
<name>T0YKD5_9ZZZZ</name>
<dbReference type="InterPro" id="IPR001584">
    <property type="entry name" value="Integrase_cat-core"/>
</dbReference>
<comment type="caution">
    <text evidence="2">The sequence shown here is derived from an EMBL/GenBank/DDBJ whole genome shotgun (WGS) entry which is preliminary data.</text>
</comment>
<dbReference type="Pfam" id="PF13333">
    <property type="entry name" value="rve_2"/>
    <property type="match status" value="1"/>
</dbReference>
<dbReference type="GO" id="GO:0015074">
    <property type="term" value="P:DNA integration"/>
    <property type="evidence" value="ECO:0007669"/>
    <property type="project" value="InterPro"/>
</dbReference>
<dbReference type="PANTHER" id="PTHR46889:SF4">
    <property type="entry name" value="TRANSPOSASE INSO FOR INSERTION SEQUENCE ELEMENT IS911B-RELATED"/>
    <property type="match status" value="1"/>
</dbReference>
<dbReference type="GO" id="GO:0003676">
    <property type="term" value="F:nucleic acid binding"/>
    <property type="evidence" value="ECO:0007669"/>
    <property type="project" value="InterPro"/>
</dbReference>
<dbReference type="InterPro" id="IPR012337">
    <property type="entry name" value="RNaseH-like_sf"/>
</dbReference>
<evidence type="ECO:0000313" key="2">
    <source>
        <dbReference type="EMBL" id="EQD32397.1"/>
    </source>
</evidence>
<dbReference type="PANTHER" id="PTHR46889">
    <property type="entry name" value="TRANSPOSASE INSF FOR INSERTION SEQUENCE IS3B-RELATED"/>
    <property type="match status" value="1"/>
</dbReference>
<dbReference type="PROSITE" id="PS50994">
    <property type="entry name" value="INTEGRASE"/>
    <property type="match status" value="1"/>
</dbReference>
<evidence type="ECO:0000259" key="1">
    <source>
        <dbReference type="PROSITE" id="PS50994"/>
    </source>
</evidence>
<dbReference type="InterPro" id="IPR050900">
    <property type="entry name" value="Transposase_IS3/IS150/IS904"/>
</dbReference>
<dbReference type="Pfam" id="PF00665">
    <property type="entry name" value="rve"/>
    <property type="match status" value="1"/>
</dbReference>
<dbReference type="SUPFAM" id="SSF53098">
    <property type="entry name" value="Ribonuclease H-like"/>
    <property type="match status" value="1"/>
</dbReference>
<dbReference type="EMBL" id="AUZY01011847">
    <property type="protein sequence ID" value="EQD32397.1"/>
    <property type="molecule type" value="Genomic_DNA"/>
</dbReference>
<reference evidence="2" key="2">
    <citation type="journal article" date="2014" name="ISME J.">
        <title>Microbial stratification in low pH oxic and suboxic macroscopic growths along an acid mine drainage.</title>
        <authorList>
            <person name="Mendez-Garcia C."/>
            <person name="Mesa V."/>
            <person name="Sprenger R.R."/>
            <person name="Richter M."/>
            <person name="Diez M.S."/>
            <person name="Solano J."/>
            <person name="Bargiela R."/>
            <person name="Golyshina O.V."/>
            <person name="Manteca A."/>
            <person name="Ramos J.L."/>
            <person name="Gallego J.R."/>
            <person name="Llorente I."/>
            <person name="Martins Dos Santos V.A."/>
            <person name="Jensen O.N."/>
            <person name="Pelaez A.I."/>
            <person name="Sanchez J."/>
            <person name="Ferrer M."/>
        </authorList>
    </citation>
    <scope>NUCLEOTIDE SEQUENCE</scope>
</reference>
<protein>
    <submittedName>
        <fullName evidence="2">Integrase, catalytic region</fullName>
    </submittedName>
</protein>
<dbReference type="InterPro" id="IPR036397">
    <property type="entry name" value="RNaseH_sf"/>
</dbReference>
<dbReference type="AlphaFoldDB" id="T0YKD5"/>
<accession>T0YKD5</accession>
<organism evidence="2">
    <name type="scientific">mine drainage metagenome</name>
    <dbReference type="NCBI Taxonomy" id="410659"/>
    <lineage>
        <taxon>unclassified sequences</taxon>
        <taxon>metagenomes</taxon>
        <taxon>ecological metagenomes</taxon>
    </lineage>
</organism>
<dbReference type="Gene3D" id="3.30.420.10">
    <property type="entry name" value="Ribonuclease H-like superfamily/Ribonuclease H"/>
    <property type="match status" value="1"/>
</dbReference>
<gene>
    <name evidence="2" type="ORF">B1B_17713</name>
</gene>
<proteinExistence type="predicted"/>
<feature type="domain" description="Integrase catalytic" evidence="1">
    <location>
        <begin position="26"/>
        <end position="183"/>
    </location>
</feature>